<evidence type="ECO:0000259" key="1">
    <source>
        <dbReference type="Pfam" id="PF14529"/>
    </source>
</evidence>
<dbReference type="InterPro" id="IPR027124">
    <property type="entry name" value="Swc5/CFDP1/2"/>
</dbReference>
<dbReference type="GO" id="GO:0003824">
    <property type="term" value="F:catalytic activity"/>
    <property type="evidence" value="ECO:0007669"/>
    <property type="project" value="InterPro"/>
</dbReference>
<comment type="caution">
    <text evidence="2">The sequence shown here is derived from an EMBL/GenBank/DDBJ whole genome shotgun (WGS) entry which is preliminary data.</text>
</comment>
<evidence type="ECO:0000313" key="3">
    <source>
        <dbReference type="Proteomes" id="UP001292094"/>
    </source>
</evidence>
<protein>
    <recommendedName>
        <fullName evidence="1">Endonuclease/exonuclease/phosphatase domain-containing protein</fullName>
    </recommendedName>
</protein>
<dbReference type="EMBL" id="JAWZYT010001935">
    <property type="protein sequence ID" value="KAK4308037.1"/>
    <property type="molecule type" value="Genomic_DNA"/>
</dbReference>
<dbReference type="InterPro" id="IPR036691">
    <property type="entry name" value="Endo/exonu/phosph_ase_sf"/>
</dbReference>
<dbReference type="InterPro" id="IPR005135">
    <property type="entry name" value="Endo/exonuclease/phosphatase"/>
</dbReference>
<evidence type="ECO:0000313" key="2">
    <source>
        <dbReference type="EMBL" id="KAK4308037.1"/>
    </source>
</evidence>
<sequence>MMHTDAVKEEFYRQLSEVIRGTPESDKVVLLGDFNARVGRDHRNYGPALGHFGKGNCNSNGELLLNLCTQHNLVITNTYFHQLDHHYYTWKHPRSKHCHLLDYVITKKEHKKEVLNTRAMRGEECGTDHYLVKSRLRFQIRPRIRRIAPKPPRKLNVTNLKNSEAKRKIQQEILNNVQEIGRTENVENYWNELKRVVHETSETVLGFQARKHQDWFSRQV</sequence>
<dbReference type="PANTHER" id="PTHR23227">
    <property type="entry name" value="BUCENTAUR RELATED"/>
    <property type="match status" value="1"/>
</dbReference>
<accession>A0AAE1PJ36</accession>
<dbReference type="Gene3D" id="3.60.10.10">
    <property type="entry name" value="Endonuclease/exonuclease/phosphatase"/>
    <property type="match status" value="1"/>
</dbReference>
<name>A0AAE1PJ36_9EUCA</name>
<keyword evidence="3" id="KW-1185">Reference proteome</keyword>
<gene>
    <name evidence="2" type="ORF">Pmani_020245</name>
</gene>
<dbReference type="Pfam" id="PF14529">
    <property type="entry name" value="Exo_endo_phos_2"/>
    <property type="match status" value="1"/>
</dbReference>
<organism evidence="2 3">
    <name type="scientific">Petrolisthes manimaculis</name>
    <dbReference type="NCBI Taxonomy" id="1843537"/>
    <lineage>
        <taxon>Eukaryota</taxon>
        <taxon>Metazoa</taxon>
        <taxon>Ecdysozoa</taxon>
        <taxon>Arthropoda</taxon>
        <taxon>Crustacea</taxon>
        <taxon>Multicrustacea</taxon>
        <taxon>Malacostraca</taxon>
        <taxon>Eumalacostraca</taxon>
        <taxon>Eucarida</taxon>
        <taxon>Decapoda</taxon>
        <taxon>Pleocyemata</taxon>
        <taxon>Anomura</taxon>
        <taxon>Galatheoidea</taxon>
        <taxon>Porcellanidae</taxon>
        <taxon>Petrolisthes</taxon>
    </lineage>
</organism>
<dbReference type="PANTHER" id="PTHR23227:SF84">
    <property type="entry name" value="ENDONUCLEASE_EXONUCLEASE_PHOSPHATASE DOMAIN-CONTAINING PROTEIN"/>
    <property type="match status" value="1"/>
</dbReference>
<dbReference type="SUPFAM" id="SSF56219">
    <property type="entry name" value="DNase I-like"/>
    <property type="match status" value="1"/>
</dbReference>
<dbReference type="AlphaFoldDB" id="A0AAE1PJ36"/>
<proteinExistence type="predicted"/>
<feature type="domain" description="Endonuclease/exonuclease/phosphatase" evidence="1">
    <location>
        <begin position="9"/>
        <end position="132"/>
    </location>
</feature>
<dbReference type="Proteomes" id="UP001292094">
    <property type="component" value="Unassembled WGS sequence"/>
</dbReference>
<reference evidence="2" key="1">
    <citation type="submission" date="2023-11" db="EMBL/GenBank/DDBJ databases">
        <title>Genome assemblies of two species of porcelain crab, Petrolisthes cinctipes and Petrolisthes manimaculis (Anomura: Porcellanidae).</title>
        <authorList>
            <person name="Angst P."/>
        </authorList>
    </citation>
    <scope>NUCLEOTIDE SEQUENCE</scope>
    <source>
        <strain evidence="2">PB745_02</strain>
        <tissue evidence="2">Gill</tissue>
    </source>
</reference>